<organism evidence="3 4">
    <name type="scientific">Polytolypa hystricis (strain UAMH7299)</name>
    <dbReference type="NCBI Taxonomy" id="1447883"/>
    <lineage>
        <taxon>Eukaryota</taxon>
        <taxon>Fungi</taxon>
        <taxon>Dikarya</taxon>
        <taxon>Ascomycota</taxon>
        <taxon>Pezizomycotina</taxon>
        <taxon>Eurotiomycetes</taxon>
        <taxon>Eurotiomycetidae</taxon>
        <taxon>Onygenales</taxon>
        <taxon>Onygenales incertae sedis</taxon>
        <taxon>Polytolypa</taxon>
    </lineage>
</organism>
<feature type="region of interest" description="Disordered" evidence="1">
    <location>
        <begin position="245"/>
        <end position="280"/>
    </location>
</feature>
<evidence type="ECO:0000313" key="4">
    <source>
        <dbReference type="Proteomes" id="UP000224634"/>
    </source>
</evidence>
<evidence type="ECO:0000313" key="3">
    <source>
        <dbReference type="EMBL" id="PGG97634.1"/>
    </source>
</evidence>
<dbReference type="AlphaFoldDB" id="A0A2B7WLV1"/>
<feature type="domain" description="Wbp11/ELF5/Saf1 N-terminal" evidence="2">
    <location>
        <begin position="6"/>
        <end position="84"/>
    </location>
</feature>
<dbReference type="STRING" id="1447883.A0A2B7WLV1"/>
<accession>A0A2B7WLV1</accession>
<feature type="compositionally biased region" description="Basic and acidic residues" evidence="1">
    <location>
        <begin position="269"/>
        <end position="280"/>
    </location>
</feature>
<dbReference type="Proteomes" id="UP000224634">
    <property type="component" value="Unassembled WGS sequence"/>
</dbReference>
<dbReference type="EMBL" id="PDNA01000315">
    <property type="protein sequence ID" value="PGG97634.1"/>
    <property type="molecule type" value="Genomic_DNA"/>
</dbReference>
<name>A0A2B7WLV1_POLH7</name>
<dbReference type="Pfam" id="PF09429">
    <property type="entry name" value="Wbp11"/>
    <property type="match status" value="1"/>
</dbReference>
<feature type="region of interest" description="Disordered" evidence="1">
    <location>
        <begin position="83"/>
        <end position="189"/>
    </location>
</feature>
<reference evidence="3 4" key="1">
    <citation type="submission" date="2017-10" db="EMBL/GenBank/DDBJ databases">
        <title>Comparative genomics in systemic dimorphic fungi from Ajellomycetaceae.</title>
        <authorList>
            <person name="Munoz J.F."/>
            <person name="Mcewen J.G."/>
            <person name="Clay O.K."/>
            <person name="Cuomo C.A."/>
        </authorList>
    </citation>
    <scope>NUCLEOTIDE SEQUENCE [LARGE SCALE GENOMIC DNA]</scope>
    <source>
        <strain evidence="3 4">UAMH7299</strain>
    </source>
</reference>
<gene>
    <name evidence="3" type="ORF">AJ80_09661</name>
</gene>
<sequence>MAKDKERSVNPAQAQRRLEKQKALKKGKAEVQARRNEKLARRNPDRLQRQVDELKAVEEAGQPLRPRDKQHLEELERDLRAVKKAREALGDKAPTFGGDERRDRGGDGQHHGVLGKRRRDGQAQWRQRDDSSDTDESVRNIPMPRDTPPPIPRRRPTNANREPLGAGRGERQQQPPQQQPHELPPKPIVVPEVKTVYEAAPAIRNLRQEAVSRFVPAVVRRKQDAVKGQGGLLEPEEMDRLEEEGYLGTAGNKDEASMPESGAKQPTPSKEDIEARLAEEEERFNRELKTVQIEEVEDEDL</sequence>
<protein>
    <recommendedName>
        <fullName evidence="2">Wbp11/ELF5/Saf1 N-terminal domain-containing protein</fullName>
    </recommendedName>
</protein>
<dbReference type="OrthoDB" id="5597581at2759"/>
<evidence type="ECO:0000259" key="2">
    <source>
        <dbReference type="Pfam" id="PF09429"/>
    </source>
</evidence>
<feature type="compositionally biased region" description="Basic and acidic residues" evidence="1">
    <location>
        <begin position="98"/>
        <end position="110"/>
    </location>
</feature>
<feature type="compositionally biased region" description="Basic and acidic residues" evidence="1">
    <location>
        <begin position="16"/>
        <end position="49"/>
    </location>
</feature>
<proteinExistence type="predicted"/>
<keyword evidence="4" id="KW-1185">Reference proteome</keyword>
<comment type="caution">
    <text evidence="3">The sequence shown here is derived from an EMBL/GenBank/DDBJ whole genome shotgun (WGS) entry which is preliminary data.</text>
</comment>
<feature type="region of interest" description="Disordered" evidence="1">
    <location>
        <begin position="1"/>
        <end position="49"/>
    </location>
</feature>
<feature type="compositionally biased region" description="Low complexity" evidence="1">
    <location>
        <begin position="172"/>
        <end position="181"/>
    </location>
</feature>
<dbReference type="GO" id="GO:0006396">
    <property type="term" value="P:RNA processing"/>
    <property type="evidence" value="ECO:0007669"/>
    <property type="project" value="InterPro"/>
</dbReference>
<dbReference type="InterPro" id="IPR019007">
    <property type="entry name" value="Wbp11/ELF5/Saf1_N"/>
</dbReference>
<evidence type="ECO:0000256" key="1">
    <source>
        <dbReference type="SAM" id="MobiDB-lite"/>
    </source>
</evidence>